<evidence type="ECO:0000313" key="3">
    <source>
        <dbReference type="Proteomes" id="UP000299084"/>
    </source>
</evidence>
<keyword evidence="3" id="KW-1185">Reference proteome</keyword>
<sequence length="174" mass="19925">MPLVPERPELLAREIATWKQRVQEKKEEKERLEEANAEGSGPCRTRVHVGHLTQLQEKWREEEARCSELERKLAAASGQVASTQQIRSTYEEMAEALGQHLEENPPRHLKEILFLEKRAQASWMAAVGVERKLQELREGHQRHRQAPQVPSRQDSGSDPSVLDPVLSMGLRKRG</sequence>
<name>A0A5N4C6F5_CAMDR</name>
<accession>A0A5N4C6F5</accession>
<reference evidence="2 3" key="1">
    <citation type="journal article" date="2019" name="Mol. Ecol. Resour.">
        <title>Improving Illumina assemblies with Hi-C and long reads: an example with the North African dromedary.</title>
        <authorList>
            <person name="Elbers J.P."/>
            <person name="Rogers M.F."/>
            <person name="Perelman P.L."/>
            <person name="Proskuryakova A.A."/>
            <person name="Serdyukova N.A."/>
            <person name="Johnson W.E."/>
            <person name="Horin P."/>
            <person name="Corander J."/>
            <person name="Murphy D."/>
            <person name="Burger P.A."/>
        </authorList>
    </citation>
    <scope>NUCLEOTIDE SEQUENCE [LARGE SCALE GENOMIC DNA]</scope>
    <source>
        <strain evidence="2">Drom800</strain>
        <tissue evidence="2">Blood</tissue>
    </source>
</reference>
<organism evidence="2 3">
    <name type="scientific">Camelus dromedarius</name>
    <name type="common">Dromedary</name>
    <name type="synonym">Arabian camel</name>
    <dbReference type="NCBI Taxonomy" id="9838"/>
    <lineage>
        <taxon>Eukaryota</taxon>
        <taxon>Metazoa</taxon>
        <taxon>Chordata</taxon>
        <taxon>Craniata</taxon>
        <taxon>Vertebrata</taxon>
        <taxon>Euteleostomi</taxon>
        <taxon>Mammalia</taxon>
        <taxon>Eutheria</taxon>
        <taxon>Laurasiatheria</taxon>
        <taxon>Artiodactyla</taxon>
        <taxon>Tylopoda</taxon>
        <taxon>Camelidae</taxon>
        <taxon>Camelus</taxon>
    </lineage>
</organism>
<dbReference type="EMBL" id="JWIN03000034">
    <property type="protein sequence ID" value="KAB1254463.1"/>
    <property type="molecule type" value="Genomic_DNA"/>
</dbReference>
<evidence type="ECO:0000256" key="1">
    <source>
        <dbReference type="SAM" id="MobiDB-lite"/>
    </source>
</evidence>
<dbReference type="AlphaFoldDB" id="A0A5N4C6F5"/>
<feature type="region of interest" description="Disordered" evidence="1">
    <location>
        <begin position="136"/>
        <end position="174"/>
    </location>
</feature>
<dbReference type="Proteomes" id="UP000299084">
    <property type="component" value="Unassembled WGS sequence"/>
</dbReference>
<feature type="compositionally biased region" description="Basic and acidic residues" evidence="1">
    <location>
        <begin position="22"/>
        <end position="34"/>
    </location>
</feature>
<evidence type="ECO:0000313" key="2">
    <source>
        <dbReference type="EMBL" id="KAB1254463.1"/>
    </source>
</evidence>
<protein>
    <submittedName>
        <fullName evidence="2">Uncharacterized protein</fullName>
    </submittedName>
</protein>
<proteinExistence type="predicted"/>
<feature type="region of interest" description="Disordered" evidence="1">
    <location>
        <begin position="22"/>
        <end position="45"/>
    </location>
</feature>
<gene>
    <name evidence="2" type="ORF">Cadr_000029098</name>
</gene>
<comment type="caution">
    <text evidence="2">The sequence shown here is derived from an EMBL/GenBank/DDBJ whole genome shotgun (WGS) entry which is preliminary data.</text>
</comment>
<feature type="compositionally biased region" description="Polar residues" evidence="1">
    <location>
        <begin position="148"/>
        <end position="158"/>
    </location>
</feature>